<gene>
    <name evidence="1" type="ORF">HA039_02800</name>
</gene>
<organism evidence="1 2">
    <name type="scientific">Streptomyces liangshanensis</name>
    <dbReference type="NCBI Taxonomy" id="2717324"/>
    <lineage>
        <taxon>Bacteria</taxon>
        <taxon>Bacillati</taxon>
        <taxon>Actinomycetota</taxon>
        <taxon>Actinomycetes</taxon>
        <taxon>Kitasatosporales</taxon>
        <taxon>Streptomycetaceae</taxon>
        <taxon>Streptomyces</taxon>
    </lineage>
</organism>
<dbReference type="EMBL" id="CP050177">
    <property type="protein sequence ID" value="QIQ01364.1"/>
    <property type="molecule type" value="Genomic_DNA"/>
</dbReference>
<evidence type="ECO:0000313" key="1">
    <source>
        <dbReference type="EMBL" id="QIQ01364.1"/>
    </source>
</evidence>
<name>A0A6G9GT38_9ACTN</name>
<dbReference type="RefSeq" id="WP_167023222.1">
    <property type="nucleotide sequence ID" value="NZ_CP050177.1"/>
</dbReference>
<proteinExistence type="predicted"/>
<protein>
    <submittedName>
        <fullName evidence="1">Uncharacterized protein</fullName>
    </submittedName>
</protein>
<dbReference type="KEGG" id="slia:HA039_02800"/>
<dbReference type="AlphaFoldDB" id="A0A6G9GT38"/>
<dbReference type="Proteomes" id="UP000501179">
    <property type="component" value="Chromosome"/>
</dbReference>
<keyword evidence="2" id="KW-1185">Reference proteome</keyword>
<evidence type="ECO:0000313" key="2">
    <source>
        <dbReference type="Proteomes" id="UP000501179"/>
    </source>
</evidence>
<sequence>MTIVPQRFEILLVPEYAEGHEGPQEPESALRSAVVEATGDLGASGYPRYAGEGMEADIDAETRTVEALLVDGEELDYGLSALVVDAV</sequence>
<reference evidence="1 2" key="1">
    <citation type="submission" date="2020-03" db="EMBL/GenBank/DDBJ databases">
        <title>A novel species.</title>
        <authorList>
            <person name="Gao J."/>
        </authorList>
    </citation>
    <scope>NUCLEOTIDE SEQUENCE [LARGE SCALE GENOMIC DNA]</scope>
    <source>
        <strain evidence="1 2">QMT-12</strain>
    </source>
</reference>
<accession>A0A6G9GT38</accession>